<evidence type="ECO:0000256" key="13">
    <source>
        <dbReference type="RuleBase" id="RU003357"/>
    </source>
</evidence>
<dbReference type="InterPro" id="IPR037066">
    <property type="entry name" value="Plug_dom_sf"/>
</dbReference>
<keyword evidence="17" id="KW-1185">Reference proteome</keyword>
<dbReference type="GO" id="GO:0015889">
    <property type="term" value="P:cobalamin transport"/>
    <property type="evidence" value="ECO:0007669"/>
    <property type="project" value="TreeGrafter"/>
</dbReference>
<evidence type="ECO:0000256" key="6">
    <source>
        <dbReference type="ARBA" id="ARBA00022729"/>
    </source>
</evidence>
<gene>
    <name evidence="16" type="ordered locus">Acav_1577</name>
</gene>
<evidence type="ECO:0000259" key="14">
    <source>
        <dbReference type="Pfam" id="PF00593"/>
    </source>
</evidence>
<name>F0Q3X0_PARA1</name>
<dbReference type="Proteomes" id="UP000002482">
    <property type="component" value="Chromosome"/>
</dbReference>
<evidence type="ECO:0000313" key="16">
    <source>
        <dbReference type="EMBL" id="ADX45498.1"/>
    </source>
</evidence>
<dbReference type="Gene3D" id="2.170.130.10">
    <property type="entry name" value="TonB-dependent receptor, plug domain"/>
    <property type="match status" value="1"/>
</dbReference>
<comment type="similarity">
    <text evidence="2 12 13">Belongs to the TonB-dependent receptor family.</text>
</comment>
<dbReference type="GO" id="GO:0006811">
    <property type="term" value="P:monoatomic ion transport"/>
    <property type="evidence" value="ECO:0007669"/>
    <property type="project" value="UniProtKB-KW"/>
</dbReference>
<dbReference type="Pfam" id="PF07715">
    <property type="entry name" value="Plug"/>
    <property type="match status" value="1"/>
</dbReference>
<evidence type="ECO:0000259" key="15">
    <source>
        <dbReference type="Pfam" id="PF07715"/>
    </source>
</evidence>
<keyword evidence="4 12" id="KW-1134">Transmembrane beta strand</keyword>
<dbReference type="GO" id="GO:0009279">
    <property type="term" value="C:cell outer membrane"/>
    <property type="evidence" value="ECO:0007669"/>
    <property type="project" value="UniProtKB-SubCell"/>
</dbReference>
<keyword evidence="9 12" id="KW-0472">Membrane</keyword>
<dbReference type="PANTHER" id="PTHR30069:SF53">
    <property type="entry name" value="COLICIN I RECEPTOR-RELATED"/>
    <property type="match status" value="1"/>
</dbReference>
<dbReference type="InterPro" id="IPR036942">
    <property type="entry name" value="Beta-barrel_TonB_sf"/>
</dbReference>
<keyword evidence="10 16" id="KW-0675">Receptor</keyword>
<dbReference type="Gene3D" id="2.40.170.20">
    <property type="entry name" value="TonB-dependent receptor, beta-barrel domain"/>
    <property type="match status" value="1"/>
</dbReference>
<dbReference type="HOGENOM" id="CLU_008287_18_5_4"/>
<evidence type="ECO:0000256" key="3">
    <source>
        <dbReference type="ARBA" id="ARBA00022448"/>
    </source>
</evidence>
<keyword evidence="5 12" id="KW-0812">Transmembrane</keyword>
<evidence type="ECO:0000256" key="11">
    <source>
        <dbReference type="ARBA" id="ARBA00023237"/>
    </source>
</evidence>
<dbReference type="Pfam" id="PF00593">
    <property type="entry name" value="TonB_dep_Rec_b-barrel"/>
    <property type="match status" value="1"/>
</dbReference>
<evidence type="ECO:0000256" key="12">
    <source>
        <dbReference type="PROSITE-ProRule" id="PRU01360"/>
    </source>
</evidence>
<evidence type="ECO:0000256" key="2">
    <source>
        <dbReference type="ARBA" id="ARBA00009810"/>
    </source>
</evidence>
<evidence type="ECO:0000256" key="7">
    <source>
        <dbReference type="ARBA" id="ARBA00023065"/>
    </source>
</evidence>
<keyword evidence="6" id="KW-0732">Signal</keyword>
<dbReference type="InterPro" id="IPR000531">
    <property type="entry name" value="Beta-barrel_TonB"/>
</dbReference>
<evidence type="ECO:0000256" key="8">
    <source>
        <dbReference type="ARBA" id="ARBA00023077"/>
    </source>
</evidence>
<feature type="domain" description="TonB-dependent receptor-like beta-barrel" evidence="14">
    <location>
        <begin position="293"/>
        <end position="626"/>
    </location>
</feature>
<feature type="domain" description="TonB-dependent receptor plug" evidence="15">
    <location>
        <begin position="92"/>
        <end position="197"/>
    </location>
</feature>
<dbReference type="PROSITE" id="PS52016">
    <property type="entry name" value="TONB_DEPENDENT_REC_3"/>
    <property type="match status" value="1"/>
</dbReference>
<evidence type="ECO:0000256" key="9">
    <source>
        <dbReference type="ARBA" id="ARBA00023136"/>
    </source>
</evidence>
<evidence type="ECO:0000256" key="4">
    <source>
        <dbReference type="ARBA" id="ARBA00022452"/>
    </source>
</evidence>
<dbReference type="PANTHER" id="PTHR30069">
    <property type="entry name" value="TONB-DEPENDENT OUTER MEMBRANE RECEPTOR"/>
    <property type="match status" value="1"/>
</dbReference>
<dbReference type="EMBL" id="CP002521">
    <property type="protein sequence ID" value="ADX45498.1"/>
    <property type="molecule type" value="Genomic_DNA"/>
</dbReference>
<dbReference type="InterPro" id="IPR012910">
    <property type="entry name" value="Plug_dom"/>
</dbReference>
<keyword evidence="7" id="KW-0406">Ion transport</keyword>
<reference evidence="16" key="1">
    <citation type="submission" date="2011-02" db="EMBL/GenBank/DDBJ databases">
        <title>Complete sequence of Acidovorax avenae subsp. avenae ATCC 19860.</title>
        <authorList>
            <consortium name="US DOE Joint Genome Institute"/>
            <person name="Lucas S."/>
            <person name="Copeland A."/>
            <person name="Lapidus A."/>
            <person name="Cheng J.-F."/>
            <person name="Goodwin L."/>
            <person name="Pitluck S."/>
            <person name="Chertkov O."/>
            <person name="Held B."/>
            <person name="Detter J.C."/>
            <person name="Han C."/>
            <person name="Tapia R."/>
            <person name="Land M."/>
            <person name="Hauser L."/>
            <person name="Kyrpides N."/>
            <person name="Ivanova N."/>
            <person name="Ovchinnikova G."/>
            <person name="Pagani I."/>
            <person name="Gordon S."/>
            <person name="Woyke T."/>
        </authorList>
    </citation>
    <scope>NUCLEOTIDE SEQUENCE</scope>
    <source>
        <strain evidence="16">ATCC 19860</strain>
    </source>
</reference>
<comment type="subcellular location">
    <subcellularLocation>
        <location evidence="1 12">Cell outer membrane</location>
        <topology evidence="1 12">Multi-pass membrane protein</topology>
    </subcellularLocation>
</comment>
<dbReference type="AlphaFoldDB" id="F0Q3X0"/>
<dbReference type="CDD" id="cd01347">
    <property type="entry name" value="ligand_gated_channel"/>
    <property type="match status" value="1"/>
</dbReference>
<keyword evidence="11 12" id="KW-0998">Cell outer membrane</keyword>
<dbReference type="KEGG" id="aaa:Acav_1577"/>
<dbReference type="SUPFAM" id="SSF56935">
    <property type="entry name" value="Porins"/>
    <property type="match status" value="1"/>
</dbReference>
<keyword evidence="8 13" id="KW-0798">TonB box</keyword>
<organism evidence="16 17">
    <name type="scientific">Paracidovorax avenae (strain ATCC 19860 / DSM 7227 / CCUG 15838 / JCM 20985 / LMG 2117 / NCPPB 1011)</name>
    <name type="common">Acidovorax avenae</name>
    <dbReference type="NCBI Taxonomy" id="643561"/>
    <lineage>
        <taxon>Bacteria</taxon>
        <taxon>Pseudomonadati</taxon>
        <taxon>Pseudomonadota</taxon>
        <taxon>Betaproteobacteria</taxon>
        <taxon>Burkholderiales</taxon>
        <taxon>Comamonadaceae</taxon>
        <taxon>Paracidovorax</taxon>
    </lineage>
</organism>
<proteinExistence type="inferred from homology"/>
<evidence type="ECO:0000256" key="10">
    <source>
        <dbReference type="ARBA" id="ARBA00023170"/>
    </source>
</evidence>
<dbReference type="InterPro" id="IPR039426">
    <property type="entry name" value="TonB-dep_rcpt-like"/>
</dbReference>
<evidence type="ECO:0000256" key="1">
    <source>
        <dbReference type="ARBA" id="ARBA00004571"/>
    </source>
</evidence>
<protein>
    <submittedName>
        <fullName evidence="16">TonB-dependent receptor</fullName>
    </submittedName>
</protein>
<evidence type="ECO:0000256" key="5">
    <source>
        <dbReference type="ARBA" id="ARBA00022692"/>
    </source>
</evidence>
<keyword evidence="3 12" id="KW-0813">Transport</keyword>
<sequence>MPRAISLGAAVSPNAGGEAGAGSFSAIASMHSPIPRFRGAAGARAAFPFLHAPATLVLLATGMALAPAAHAATAAPMGEVVVTANRTPQPLADLVADVSIVDRDTIEASGATGLADVLARVPGIEISRNGGPGTTTSVYLRGAEQRFTAVYIDGVRVDSQTTGGAPWEAIPLGLIDRIEVLRGPAAAVYGSDAVGGVIQIFTRKGEGPAQPYVGIGAGSHGTYKAEAGVSGSAGEGRAVDYALGFEREISDGFNARPIAGQNPDKDGLRRSAVNARVGLQIDPRQRLEGTLLGADTNAGYDTTPLGNDDRALHRMHALGLNWRAQWSDRYTTRLSVTDSRERYETRPSPYTADTRLRGYLFQNEWREGAHLFTAALERREDQLRNGGLDGDRSQDALALGYGFTAGPHALQINARHDSDSEFGGHNTGSIAYGYAITPQWRATASAGTAFRAPTLYQRFSPYGVASLKPEEGRNVELGLRWAQGASSASVVAYRNRVKNLIVFGEAGPCQDEFGCYANAGRAKYEGVTLSAQHTLGGVQLRASVDLQNHRDDTTGRQLPRRARRHATLGADTRIAGWTVGSEVQAEGRRFDNAANTAVLGGYTLVNLYASTRVAQDTTLLARVDNLADRNYQTARTYAQAGRTFYVGLKWAPR</sequence>
<accession>F0Q3X0</accession>
<evidence type="ECO:0000313" key="17">
    <source>
        <dbReference type="Proteomes" id="UP000002482"/>
    </source>
</evidence>